<sequence length="65" mass="7261">MLSKKEFYPKIPPYIFIPFRKKSDVIIGELPNLSNVDGGTNGLYFLADPVTVTATVPDQDPDDDF</sequence>
<name>T1GBF8_MEGSC</name>
<keyword evidence="2" id="KW-1185">Reference proteome</keyword>
<reference evidence="2" key="1">
    <citation type="submission" date="2013-02" db="EMBL/GenBank/DDBJ databases">
        <authorList>
            <person name="Hughes D."/>
        </authorList>
    </citation>
    <scope>NUCLEOTIDE SEQUENCE</scope>
    <source>
        <strain>Durham</strain>
        <strain evidence="2">NC isolate 2 -- Noor lab</strain>
    </source>
</reference>
<accession>T1GBF8</accession>
<dbReference type="AlphaFoldDB" id="T1GBF8"/>
<reference evidence="1" key="2">
    <citation type="submission" date="2015-06" db="UniProtKB">
        <authorList>
            <consortium name="EnsemblMetazoa"/>
        </authorList>
    </citation>
    <scope>IDENTIFICATION</scope>
</reference>
<dbReference type="EnsemblMetazoa" id="MESCA000590-RA">
    <property type="protein sequence ID" value="MESCA000590-PA"/>
    <property type="gene ID" value="MESCA000590"/>
</dbReference>
<dbReference type="HOGENOM" id="CLU_2852258_0_0_1"/>
<protein>
    <submittedName>
        <fullName evidence="1">Uncharacterized protein</fullName>
    </submittedName>
</protein>
<organism evidence="1 2">
    <name type="scientific">Megaselia scalaris</name>
    <name type="common">Humpbacked fly</name>
    <name type="synonym">Phora scalaris</name>
    <dbReference type="NCBI Taxonomy" id="36166"/>
    <lineage>
        <taxon>Eukaryota</taxon>
        <taxon>Metazoa</taxon>
        <taxon>Ecdysozoa</taxon>
        <taxon>Arthropoda</taxon>
        <taxon>Hexapoda</taxon>
        <taxon>Insecta</taxon>
        <taxon>Pterygota</taxon>
        <taxon>Neoptera</taxon>
        <taxon>Endopterygota</taxon>
        <taxon>Diptera</taxon>
        <taxon>Brachycera</taxon>
        <taxon>Muscomorpha</taxon>
        <taxon>Platypezoidea</taxon>
        <taxon>Phoridae</taxon>
        <taxon>Megaseliini</taxon>
        <taxon>Megaselia</taxon>
    </lineage>
</organism>
<evidence type="ECO:0000313" key="1">
    <source>
        <dbReference type="EnsemblMetazoa" id="MESCA000590-PA"/>
    </source>
</evidence>
<dbReference type="Proteomes" id="UP000015102">
    <property type="component" value="Unassembled WGS sequence"/>
</dbReference>
<evidence type="ECO:0000313" key="2">
    <source>
        <dbReference type="Proteomes" id="UP000015102"/>
    </source>
</evidence>
<dbReference type="EMBL" id="CAQQ02095951">
    <property type="status" value="NOT_ANNOTATED_CDS"/>
    <property type="molecule type" value="Genomic_DNA"/>
</dbReference>
<proteinExistence type="predicted"/>